<feature type="region of interest" description="Disordered" evidence="1">
    <location>
        <begin position="1"/>
        <end position="31"/>
    </location>
</feature>
<sequence>MPATRLRLYRGPEQPTEGAEPELQSSERKKVTRPAGEVMALLADAYASRRTWLSDFDEDHITISNDLYEVLLAYRFFNRPA</sequence>
<dbReference type="Proteomes" id="UP000315750">
    <property type="component" value="Chromosome"/>
</dbReference>
<dbReference type="AlphaFoldDB" id="A0A518AHQ6"/>
<reference evidence="2 3" key="1">
    <citation type="submission" date="2019-02" db="EMBL/GenBank/DDBJ databases">
        <title>Deep-cultivation of Planctomycetes and their phenomic and genomic characterization uncovers novel biology.</title>
        <authorList>
            <person name="Wiegand S."/>
            <person name="Jogler M."/>
            <person name="Boedeker C."/>
            <person name="Pinto D."/>
            <person name="Vollmers J."/>
            <person name="Rivas-Marin E."/>
            <person name="Kohn T."/>
            <person name="Peeters S.H."/>
            <person name="Heuer A."/>
            <person name="Rast P."/>
            <person name="Oberbeckmann S."/>
            <person name="Bunk B."/>
            <person name="Jeske O."/>
            <person name="Meyerdierks A."/>
            <person name="Storesund J.E."/>
            <person name="Kallscheuer N."/>
            <person name="Luecker S."/>
            <person name="Lage O.M."/>
            <person name="Pohl T."/>
            <person name="Merkel B.J."/>
            <person name="Hornburger P."/>
            <person name="Mueller R.-W."/>
            <person name="Bruemmer F."/>
            <person name="Labrenz M."/>
            <person name="Spormann A.M."/>
            <person name="Op den Camp H."/>
            <person name="Overmann J."/>
            <person name="Amann R."/>
            <person name="Jetten M.S.M."/>
            <person name="Mascher T."/>
            <person name="Medema M.H."/>
            <person name="Devos D.P."/>
            <person name="Kaster A.-K."/>
            <person name="Ovreas L."/>
            <person name="Rohde M."/>
            <person name="Galperin M.Y."/>
            <person name="Jogler C."/>
        </authorList>
    </citation>
    <scope>NUCLEOTIDE SEQUENCE [LARGE SCALE GENOMIC DNA]</scope>
    <source>
        <strain evidence="2 3">Pan181</strain>
    </source>
</reference>
<dbReference type="RefSeq" id="WP_145245261.1">
    <property type="nucleotide sequence ID" value="NZ_CP036278.1"/>
</dbReference>
<evidence type="ECO:0000313" key="2">
    <source>
        <dbReference type="EMBL" id="QDU54256.1"/>
    </source>
</evidence>
<name>A0A518AHQ6_9BACT</name>
<protein>
    <submittedName>
        <fullName evidence="2">Uncharacterized protein</fullName>
    </submittedName>
</protein>
<evidence type="ECO:0000313" key="3">
    <source>
        <dbReference type="Proteomes" id="UP000315750"/>
    </source>
</evidence>
<gene>
    <name evidence="2" type="ORF">Pan181_04360</name>
</gene>
<proteinExistence type="predicted"/>
<evidence type="ECO:0000256" key="1">
    <source>
        <dbReference type="SAM" id="MobiDB-lite"/>
    </source>
</evidence>
<accession>A0A518AHQ6</accession>
<dbReference type="OrthoDB" id="281881at2"/>
<organism evidence="2 3">
    <name type="scientific">Aeoliella mucimassa</name>
    <dbReference type="NCBI Taxonomy" id="2527972"/>
    <lineage>
        <taxon>Bacteria</taxon>
        <taxon>Pseudomonadati</taxon>
        <taxon>Planctomycetota</taxon>
        <taxon>Planctomycetia</taxon>
        <taxon>Pirellulales</taxon>
        <taxon>Lacipirellulaceae</taxon>
        <taxon>Aeoliella</taxon>
    </lineage>
</organism>
<keyword evidence="3" id="KW-1185">Reference proteome</keyword>
<dbReference type="EMBL" id="CP036278">
    <property type="protein sequence ID" value="QDU54256.1"/>
    <property type="molecule type" value="Genomic_DNA"/>
</dbReference>
<dbReference type="KEGG" id="amuc:Pan181_04360"/>